<feature type="compositionally biased region" description="Basic residues" evidence="1">
    <location>
        <begin position="1"/>
        <end position="12"/>
    </location>
</feature>
<evidence type="ECO:0000256" key="1">
    <source>
        <dbReference type="SAM" id="MobiDB-lite"/>
    </source>
</evidence>
<feature type="compositionally biased region" description="Polar residues" evidence="1">
    <location>
        <begin position="59"/>
        <end position="73"/>
    </location>
</feature>
<proteinExistence type="predicted"/>
<protein>
    <submittedName>
        <fullName evidence="2">Uncharacterized protein</fullName>
    </submittedName>
</protein>
<dbReference type="RefSeq" id="XP_018144171.1">
    <property type="nucleotide sequence ID" value="XM_018293870.1"/>
</dbReference>
<dbReference type="AlphaFoldDB" id="A0A179FND3"/>
<comment type="caution">
    <text evidence="2">The sequence shown here is derived from an EMBL/GenBank/DDBJ whole genome shotgun (WGS) entry which is preliminary data.</text>
</comment>
<dbReference type="KEGG" id="pchm:VFPPC_16117"/>
<sequence length="180" mass="19440">MARGSWRKHKQPSRSTDFNGGNQRFQDWNDNRGKNQPLVPATLGNDPEGVGEPRDTSHGRQQSLPQNTLQSTVRGLGGEVLEHDASTGSTGGNSGSLKVPRKRKNFRKPNPFYAKERHSDDAGMAQQSSTTAPCLPVTSAKTREEGAESIESKPSLTTEVEALPALQEDVKKDNSSSATG</sequence>
<dbReference type="GeneID" id="28857864"/>
<reference evidence="2 3" key="1">
    <citation type="journal article" date="2016" name="PLoS Pathog.">
        <title>Biosynthesis of antibiotic leucinostatins in bio-control fungus Purpureocillium lilacinum and their inhibition on phytophthora revealed by genome mining.</title>
        <authorList>
            <person name="Wang G."/>
            <person name="Liu Z."/>
            <person name="Lin R."/>
            <person name="Li E."/>
            <person name="Mao Z."/>
            <person name="Ling J."/>
            <person name="Yang Y."/>
            <person name="Yin W.B."/>
            <person name="Xie B."/>
        </authorList>
    </citation>
    <scope>NUCLEOTIDE SEQUENCE [LARGE SCALE GENOMIC DNA]</scope>
    <source>
        <strain evidence="2">170</strain>
    </source>
</reference>
<feature type="region of interest" description="Disordered" evidence="1">
    <location>
        <begin position="1"/>
        <end position="180"/>
    </location>
</feature>
<gene>
    <name evidence="2" type="ORF">VFPPC_16117</name>
</gene>
<evidence type="ECO:0000313" key="3">
    <source>
        <dbReference type="Proteomes" id="UP000078397"/>
    </source>
</evidence>
<evidence type="ECO:0000313" key="2">
    <source>
        <dbReference type="EMBL" id="OAQ67084.1"/>
    </source>
</evidence>
<feature type="compositionally biased region" description="Polar residues" evidence="1">
    <location>
        <begin position="13"/>
        <end position="26"/>
    </location>
</feature>
<dbReference type="Proteomes" id="UP000078397">
    <property type="component" value="Unassembled WGS sequence"/>
</dbReference>
<name>A0A179FND3_METCM</name>
<keyword evidence="3" id="KW-1185">Reference proteome</keyword>
<organism evidence="2 3">
    <name type="scientific">Pochonia chlamydosporia 170</name>
    <dbReference type="NCBI Taxonomy" id="1380566"/>
    <lineage>
        <taxon>Eukaryota</taxon>
        <taxon>Fungi</taxon>
        <taxon>Dikarya</taxon>
        <taxon>Ascomycota</taxon>
        <taxon>Pezizomycotina</taxon>
        <taxon>Sordariomycetes</taxon>
        <taxon>Hypocreomycetidae</taxon>
        <taxon>Hypocreales</taxon>
        <taxon>Clavicipitaceae</taxon>
        <taxon>Pochonia</taxon>
    </lineage>
</organism>
<dbReference type="EMBL" id="LSBJ02000004">
    <property type="protein sequence ID" value="OAQ67084.1"/>
    <property type="molecule type" value="Genomic_DNA"/>
</dbReference>
<accession>A0A179FND3</accession>